<dbReference type="Proteomes" id="UP000308149">
    <property type="component" value="Chromosome"/>
</dbReference>
<keyword evidence="2" id="KW-1185">Reference proteome</keyword>
<dbReference type="KEGG" id="thes:FHQ07_01140"/>
<name>A0A5B7ZLF0_9GAMM</name>
<evidence type="ECO:0000313" key="1">
    <source>
        <dbReference type="EMBL" id="QDA56020.1"/>
    </source>
</evidence>
<evidence type="ECO:0000313" key="2">
    <source>
        <dbReference type="Proteomes" id="UP000308149"/>
    </source>
</evidence>
<dbReference type="RefSeq" id="WP_139714926.1">
    <property type="nucleotide sequence ID" value="NZ_CP040871.1"/>
</dbReference>
<gene>
    <name evidence="1" type="ORF">FHQ07_01140</name>
</gene>
<proteinExistence type="predicted"/>
<dbReference type="EMBL" id="CP040871">
    <property type="protein sequence ID" value="QDA56020.1"/>
    <property type="molecule type" value="Genomic_DNA"/>
</dbReference>
<reference evidence="1 2" key="1">
    <citation type="submission" date="2019-06" db="EMBL/GenBank/DDBJ databases">
        <title>Thermomonas aquatica sp. nov., isolated from an industrial wastewater treatment plant.</title>
        <authorList>
            <person name="Jeon J.H."/>
            <person name="Park D.-S."/>
        </authorList>
    </citation>
    <scope>NUCLEOTIDE SEQUENCE [LARGE SCALE GENOMIC DNA]</scope>
    <source>
        <strain evidence="1 2">SY21</strain>
    </source>
</reference>
<accession>A0A5B7ZLF0</accession>
<protein>
    <submittedName>
        <fullName evidence="1">Uncharacterized protein</fullName>
    </submittedName>
</protein>
<sequence length="104" mass="10953">MGRYFINSHNTSLALERAEDGITVSFWVVAGGGTSGDGILVLIGNVHIAQCEITRSGMDAFPVLALDNTVVPFEDYATAQEVADHLGLVMPVTLPGEVTHAGRA</sequence>
<organism evidence="1 2">
    <name type="scientific">Thermomonas aquatica</name>
    <dbReference type="NCBI Taxonomy" id="2202149"/>
    <lineage>
        <taxon>Bacteria</taxon>
        <taxon>Pseudomonadati</taxon>
        <taxon>Pseudomonadota</taxon>
        <taxon>Gammaproteobacteria</taxon>
        <taxon>Lysobacterales</taxon>
        <taxon>Lysobacteraceae</taxon>
        <taxon>Thermomonas</taxon>
    </lineage>
</organism>
<dbReference type="AlphaFoldDB" id="A0A5B7ZLF0"/>